<keyword evidence="3" id="KW-1185">Reference proteome</keyword>
<feature type="signal peptide" evidence="1">
    <location>
        <begin position="1"/>
        <end position="20"/>
    </location>
</feature>
<protein>
    <recommendedName>
        <fullName evidence="4">DUF1326 domain-containing protein</fullName>
    </recommendedName>
</protein>
<proteinExistence type="predicted"/>
<dbReference type="EMBL" id="MJUW02000120">
    <property type="protein sequence ID" value="OQD44675.1"/>
    <property type="molecule type" value="Genomic_DNA"/>
</dbReference>
<dbReference type="AlphaFoldDB" id="A0A1V6LX18"/>
<evidence type="ECO:0008006" key="4">
    <source>
        <dbReference type="Google" id="ProtNLM"/>
    </source>
</evidence>
<keyword evidence="1" id="KW-0732">Signal</keyword>
<evidence type="ECO:0000256" key="1">
    <source>
        <dbReference type="SAM" id="SignalP"/>
    </source>
</evidence>
<evidence type="ECO:0000313" key="3">
    <source>
        <dbReference type="Proteomes" id="UP000242219"/>
    </source>
</evidence>
<name>A0A1V6LX18_9BACT</name>
<evidence type="ECO:0000313" key="2">
    <source>
        <dbReference type="EMBL" id="OQD44675.1"/>
    </source>
</evidence>
<accession>A0A1V6LX18</accession>
<dbReference type="Pfam" id="PF07040">
    <property type="entry name" value="DUF1326"/>
    <property type="match status" value="1"/>
</dbReference>
<feature type="chain" id="PRO_5010725137" description="DUF1326 domain-containing protein" evidence="1">
    <location>
        <begin position="21"/>
        <end position="233"/>
    </location>
</feature>
<dbReference type="InterPro" id="IPR009758">
    <property type="entry name" value="DUF1326"/>
</dbReference>
<reference evidence="2 3" key="1">
    <citation type="journal article" date="2016" name="Genome Announc.">
        <title>Draft Genome Sequence of the Anaerobic Ammonium-Oxidizing Bacterium 'Candidatus Brocadia sp. 40'.</title>
        <authorList>
            <person name="Ali M."/>
            <person name="Haroon M.F."/>
            <person name="Narita Y."/>
            <person name="Zhang L."/>
            <person name="Rangel Shaw D."/>
            <person name="Okabe S."/>
            <person name="Saikaly P.E."/>
        </authorList>
    </citation>
    <scope>NUCLEOTIDE SEQUENCE [LARGE SCALE GENOMIC DNA]</scope>
    <source>
        <strain evidence="2 3">40</strain>
    </source>
</reference>
<organism evidence="2 3">
    <name type="scientific">Candidatus Brocadia sapporoensis</name>
    <dbReference type="NCBI Taxonomy" id="392547"/>
    <lineage>
        <taxon>Bacteria</taxon>
        <taxon>Pseudomonadati</taxon>
        <taxon>Planctomycetota</taxon>
        <taxon>Candidatus Brocadiia</taxon>
        <taxon>Candidatus Brocadiales</taxon>
        <taxon>Candidatus Brocadiaceae</taxon>
        <taxon>Candidatus Brocadia</taxon>
    </lineage>
</organism>
<dbReference type="RefSeq" id="WP_070068163.1">
    <property type="nucleotide sequence ID" value="NZ_MJUW02000120.1"/>
</dbReference>
<dbReference type="Proteomes" id="UP000242219">
    <property type="component" value="Unassembled WGS sequence"/>
</dbReference>
<sequence length="233" mass="25039">MSKKFIITLGVLLATVFAGGTSGMSFCTVFAHEHKHEHDHAHHNTHAGEKYSVKGIFVEGCSCNLPCACELIGWEGGCQTMAALSLSDGNYDGTDLTGAKIAYAMKPGDWVNIYVDAKDDKQKQAAIGFAKGVCGHYGKIGKADNAKIEFSGKDGNFIVKVDDGKILQLTTEPVLGGDNKTPIIHTNTKCKLSPVLMQGRVISGNYSDGERKFELKGGNSYFNTHMLCEGVSK</sequence>
<comment type="caution">
    <text evidence="2">The sequence shown here is derived from an EMBL/GenBank/DDBJ whole genome shotgun (WGS) entry which is preliminary data.</text>
</comment>
<gene>
    <name evidence="2" type="ORF">BIY37_12565</name>
</gene>